<feature type="domain" description="TIR" evidence="1">
    <location>
        <begin position="3"/>
        <end position="145"/>
    </location>
</feature>
<dbReference type="AlphaFoldDB" id="A0A1Z4JJF7"/>
<dbReference type="InterPro" id="IPR016187">
    <property type="entry name" value="CTDL_fold"/>
</dbReference>
<keyword evidence="3" id="KW-1185">Reference proteome</keyword>
<dbReference type="PANTHER" id="PTHR23150">
    <property type="entry name" value="SULFATASE MODIFYING FACTOR 1, 2"/>
    <property type="match status" value="1"/>
</dbReference>
<dbReference type="GO" id="GO:0007165">
    <property type="term" value="P:signal transduction"/>
    <property type="evidence" value="ECO:0007669"/>
    <property type="project" value="InterPro"/>
</dbReference>
<sequence length="571" mass="64537">MVRAVNVFVSYSHEDEPLRVELGKHLSSLRRSRAIAEWHDRKIDAGADWAKEIDRNLKSADVILLLISPAFIHSDYCSSVELTQAMEQHEAGTACVIPIILRACDWEDEPFAKLQAYPKNAKPVTTWENRDEAFLDIVRGVKGAVQRIAERLLESSTSEEVGRETDAIVQEIVESGQGENQYREEVWFVLSQDGGEISPESRILLEISRKSFQLSEDRAKALEAEVIRPFQEFREAAIALIKPQGSVTSRIQSLLDRAQQRLNLSDVDAVAIIENVLASVSEPVIVVPPKPSLPTFSFEVITVNDRGQEIDRHQSQVSYRREELAKGVFLDMVAIPGGTFWMGAGEGELEAKDSEKPQHQVTIEPFFMGKYAVTQAQWKAIAQFPKINRDLEPDPSKFKGNNRPVERVSWEDAIEFCERLTQKTGERYRLPSEAEWEYACRAGTTTAFHFGETITPELVNYNGKYTYANAAKGKYRETTIEVGSFPPNAFGLYEMHGNVWEWCADAWHDSYVNAPTDGHVWEVESDYRVLRGGSWFNNPRLCRSATRLNAVAGARTYHFGFRVVCSAPRTL</sequence>
<dbReference type="Proteomes" id="UP000217895">
    <property type="component" value="Chromosome"/>
</dbReference>
<gene>
    <name evidence="2" type="ORF">NIES2135_37280</name>
</gene>
<dbReference type="Gene3D" id="3.40.50.10140">
    <property type="entry name" value="Toll/interleukin-1 receptor homology (TIR) domain"/>
    <property type="match status" value="1"/>
</dbReference>
<dbReference type="Gene3D" id="3.90.1580.10">
    <property type="entry name" value="paralog of FGE (formylglycine-generating enzyme)"/>
    <property type="match status" value="1"/>
</dbReference>
<dbReference type="GO" id="GO:0120147">
    <property type="term" value="F:formylglycine-generating oxidase activity"/>
    <property type="evidence" value="ECO:0007669"/>
    <property type="project" value="TreeGrafter"/>
</dbReference>
<dbReference type="Pfam" id="PF03781">
    <property type="entry name" value="FGE-sulfatase"/>
    <property type="match status" value="1"/>
</dbReference>
<dbReference type="InterPro" id="IPR000157">
    <property type="entry name" value="TIR_dom"/>
</dbReference>
<dbReference type="SUPFAM" id="SSF52200">
    <property type="entry name" value="Toll/Interleukin receptor TIR domain"/>
    <property type="match status" value="1"/>
</dbReference>
<proteinExistence type="predicted"/>
<dbReference type="InterPro" id="IPR035897">
    <property type="entry name" value="Toll_tir_struct_dom_sf"/>
</dbReference>
<protein>
    <recommendedName>
        <fullName evidence="1">TIR domain-containing protein</fullName>
    </recommendedName>
</protein>
<dbReference type="InterPro" id="IPR005532">
    <property type="entry name" value="SUMF_dom"/>
</dbReference>
<accession>A0A1Z4JJF7</accession>
<dbReference type="SMART" id="SM00255">
    <property type="entry name" value="TIR"/>
    <property type="match status" value="1"/>
</dbReference>
<organism evidence="2 3">
    <name type="scientific">Leptolyngbya boryana NIES-2135</name>
    <dbReference type="NCBI Taxonomy" id="1973484"/>
    <lineage>
        <taxon>Bacteria</taxon>
        <taxon>Bacillati</taxon>
        <taxon>Cyanobacteriota</taxon>
        <taxon>Cyanophyceae</taxon>
        <taxon>Leptolyngbyales</taxon>
        <taxon>Leptolyngbyaceae</taxon>
        <taxon>Leptolyngbya group</taxon>
        <taxon>Leptolyngbya</taxon>
    </lineage>
</organism>
<dbReference type="EMBL" id="AP018203">
    <property type="protein sequence ID" value="BAY56866.1"/>
    <property type="molecule type" value="Genomic_DNA"/>
</dbReference>
<dbReference type="InterPro" id="IPR042095">
    <property type="entry name" value="SUMF_sf"/>
</dbReference>
<name>A0A1Z4JJF7_LEPBY</name>
<dbReference type="PANTHER" id="PTHR23150:SF19">
    <property type="entry name" value="FORMYLGLYCINE-GENERATING ENZYME"/>
    <property type="match status" value="1"/>
</dbReference>
<dbReference type="InterPro" id="IPR051043">
    <property type="entry name" value="Sulfatase_Mod_Factor_Kinase"/>
</dbReference>
<reference evidence="2 3" key="1">
    <citation type="submission" date="2017-06" db="EMBL/GenBank/DDBJ databases">
        <title>Genome sequencing of cyanobaciteial culture collection at National Institute for Environmental Studies (NIES).</title>
        <authorList>
            <person name="Hirose Y."/>
            <person name="Shimura Y."/>
            <person name="Fujisawa T."/>
            <person name="Nakamura Y."/>
            <person name="Kawachi M."/>
        </authorList>
    </citation>
    <scope>NUCLEOTIDE SEQUENCE [LARGE SCALE GENOMIC DNA]</scope>
    <source>
        <strain evidence="2 3">NIES-2135</strain>
    </source>
</reference>
<evidence type="ECO:0000259" key="1">
    <source>
        <dbReference type="PROSITE" id="PS50104"/>
    </source>
</evidence>
<dbReference type="PROSITE" id="PS50104">
    <property type="entry name" value="TIR"/>
    <property type="match status" value="1"/>
</dbReference>
<dbReference type="SUPFAM" id="SSF56436">
    <property type="entry name" value="C-type lectin-like"/>
    <property type="match status" value="1"/>
</dbReference>
<evidence type="ECO:0000313" key="3">
    <source>
        <dbReference type="Proteomes" id="UP000217895"/>
    </source>
</evidence>
<dbReference type="Pfam" id="PF13676">
    <property type="entry name" value="TIR_2"/>
    <property type="match status" value="1"/>
</dbReference>
<evidence type="ECO:0000313" key="2">
    <source>
        <dbReference type="EMBL" id="BAY56866.1"/>
    </source>
</evidence>